<comment type="catalytic activity">
    <reaction evidence="3">
        <text>alpha,alpha-trehalose 6-phosphate + H2O = alpha,alpha-trehalose + phosphate</text>
        <dbReference type="Rhea" id="RHEA:23420"/>
        <dbReference type="ChEBI" id="CHEBI:15377"/>
        <dbReference type="ChEBI" id="CHEBI:16551"/>
        <dbReference type="ChEBI" id="CHEBI:43474"/>
        <dbReference type="ChEBI" id="CHEBI:58429"/>
        <dbReference type="EC" id="3.1.3.12"/>
    </reaction>
</comment>
<dbReference type="InterPro" id="IPR036412">
    <property type="entry name" value="HAD-like_sf"/>
</dbReference>
<comment type="pathway">
    <text evidence="3">Glycan biosynthesis; trehalose biosynthesis.</text>
</comment>
<proteinExistence type="inferred from homology"/>
<comment type="cofactor">
    <cofactor evidence="3">
        <name>Mg(2+)</name>
        <dbReference type="ChEBI" id="CHEBI:18420"/>
    </cofactor>
</comment>
<evidence type="ECO:0000313" key="5">
    <source>
        <dbReference type="Proteomes" id="UP000610966"/>
    </source>
</evidence>
<reference evidence="4" key="1">
    <citation type="submission" date="2021-01" db="EMBL/GenBank/DDBJ databases">
        <title>Whole genome shotgun sequence of Sphaerimonospora thailandensis NBRC 107569.</title>
        <authorList>
            <person name="Komaki H."/>
            <person name="Tamura T."/>
        </authorList>
    </citation>
    <scope>NUCLEOTIDE SEQUENCE</scope>
    <source>
        <strain evidence="4">NBRC 107569</strain>
    </source>
</reference>
<keyword evidence="1 3" id="KW-0378">Hydrolase</keyword>
<keyword evidence="5" id="KW-1185">Reference proteome</keyword>
<dbReference type="Pfam" id="PF02358">
    <property type="entry name" value="Trehalose_PPase"/>
    <property type="match status" value="1"/>
</dbReference>
<dbReference type="SUPFAM" id="SSF56784">
    <property type="entry name" value="HAD-like"/>
    <property type="match status" value="1"/>
</dbReference>
<dbReference type="Proteomes" id="UP000610966">
    <property type="component" value="Unassembled WGS sequence"/>
</dbReference>
<dbReference type="NCBIfam" id="TIGR00685">
    <property type="entry name" value="T6PP"/>
    <property type="match status" value="1"/>
</dbReference>
<dbReference type="Gene3D" id="3.40.50.1000">
    <property type="entry name" value="HAD superfamily/HAD-like"/>
    <property type="match status" value="1"/>
</dbReference>
<comment type="caution">
    <text evidence="4">The sequence shown here is derived from an EMBL/GenBank/DDBJ whole genome shotgun (WGS) entry which is preliminary data.</text>
</comment>
<dbReference type="UniPathway" id="UPA00299"/>
<dbReference type="PANTHER" id="PTHR43768:SF3">
    <property type="entry name" value="TREHALOSE 6-PHOSPHATE PHOSPHATASE"/>
    <property type="match status" value="1"/>
</dbReference>
<dbReference type="GO" id="GO:0046872">
    <property type="term" value="F:metal ion binding"/>
    <property type="evidence" value="ECO:0007669"/>
    <property type="project" value="UniProtKB-KW"/>
</dbReference>
<gene>
    <name evidence="4" type="ORF">Mth01_21270</name>
</gene>
<keyword evidence="3" id="KW-0479">Metal-binding</keyword>
<dbReference type="GO" id="GO:0004805">
    <property type="term" value="F:trehalose-phosphatase activity"/>
    <property type="evidence" value="ECO:0007669"/>
    <property type="project" value="UniProtKB-EC"/>
</dbReference>
<accession>A0A8J3VYC3</accession>
<dbReference type="RefSeq" id="WP_204015272.1">
    <property type="nucleotide sequence ID" value="NZ_BOOG01000018.1"/>
</dbReference>
<dbReference type="AlphaFoldDB" id="A0A8J3VYC3"/>
<organism evidence="4 5">
    <name type="scientific">Sphaerimonospora thailandensis</name>
    <dbReference type="NCBI Taxonomy" id="795644"/>
    <lineage>
        <taxon>Bacteria</taxon>
        <taxon>Bacillati</taxon>
        <taxon>Actinomycetota</taxon>
        <taxon>Actinomycetes</taxon>
        <taxon>Streptosporangiales</taxon>
        <taxon>Streptosporangiaceae</taxon>
        <taxon>Sphaerimonospora</taxon>
    </lineage>
</organism>
<dbReference type="EMBL" id="BOOG01000018">
    <property type="protein sequence ID" value="GIH69874.1"/>
    <property type="molecule type" value="Genomic_DNA"/>
</dbReference>
<dbReference type="Gene3D" id="3.30.70.1020">
    <property type="entry name" value="Trehalose-6-phosphate phosphatase related protein, domain 2"/>
    <property type="match status" value="1"/>
</dbReference>
<evidence type="ECO:0000313" key="4">
    <source>
        <dbReference type="EMBL" id="GIH69874.1"/>
    </source>
</evidence>
<evidence type="ECO:0000256" key="1">
    <source>
        <dbReference type="ARBA" id="ARBA00022801"/>
    </source>
</evidence>
<name>A0A8J3VYC3_9ACTN</name>
<comment type="function">
    <text evidence="2 3">Removes the phosphate from trehalose 6-phosphate to produce free trehalose.</text>
</comment>
<evidence type="ECO:0000256" key="2">
    <source>
        <dbReference type="ARBA" id="ARBA00024179"/>
    </source>
</evidence>
<dbReference type="GO" id="GO:0005992">
    <property type="term" value="P:trehalose biosynthetic process"/>
    <property type="evidence" value="ECO:0007669"/>
    <property type="project" value="UniProtKB-UniPathway"/>
</dbReference>
<protein>
    <recommendedName>
        <fullName evidence="3">Trehalose 6-phosphate phosphatase</fullName>
        <ecNumber evidence="3">3.1.3.12</ecNumber>
    </recommendedName>
</protein>
<comment type="similarity">
    <text evidence="3">Belongs to the trehalose phosphatase family.</text>
</comment>
<dbReference type="EC" id="3.1.3.12" evidence="3"/>
<dbReference type="PANTHER" id="PTHR43768">
    <property type="entry name" value="TREHALOSE 6-PHOSPHATE PHOSPHATASE"/>
    <property type="match status" value="1"/>
</dbReference>
<sequence>MKLPTHDGLSAILCDPAGAVIGLDFDGTLSPIVADPAAAVVHPDAPAVLADLAALVNAIVIVTGRPPGTALALGATPAGPSLADVPGLVILGHYGMERWEAGQITAPPPPPGLDLVRAVLPTVIAGMDGVLIEDKDRAVAVHTRGCPDPAAALAVLSRPIERLAEQAGLVVEPGRFVLELRSAGMDKGRALSAFLAERAARSVMFAGDDLGDLAAFKAVEQAAVPGVRVCSGSAEVAELAAHTDIVVDGPAGVVTFLRAVVDALHRGDFAG</sequence>
<dbReference type="InterPro" id="IPR044651">
    <property type="entry name" value="OTSB-like"/>
</dbReference>
<keyword evidence="3" id="KW-0460">Magnesium</keyword>
<dbReference type="InterPro" id="IPR023214">
    <property type="entry name" value="HAD_sf"/>
</dbReference>
<dbReference type="InterPro" id="IPR003337">
    <property type="entry name" value="Trehalose_PPase"/>
</dbReference>
<evidence type="ECO:0000256" key="3">
    <source>
        <dbReference type="RuleBase" id="RU361117"/>
    </source>
</evidence>